<dbReference type="Pfam" id="PF17390">
    <property type="entry name" value="Bac_rhamnosid_C"/>
    <property type="match status" value="1"/>
</dbReference>
<evidence type="ECO:0000259" key="1">
    <source>
        <dbReference type="Pfam" id="PF17390"/>
    </source>
</evidence>
<proteinExistence type="predicted"/>
<reference evidence="2 3" key="1">
    <citation type="submission" date="2024-09" db="EMBL/GenBank/DDBJ databases">
        <authorList>
            <person name="Sun Q."/>
            <person name="Mori K."/>
        </authorList>
    </citation>
    <scope>NUCLEOTIDE SEQUENCE [LARGE SCALE GENOMIC DNA]</scope>
    <source>
        <strain evidence="2 3">JCM 11201</strain>
    </source>
</reference>
<dbReference type="Proteomes" id="UP001589609">
    <property type="component" value="Unassembled WGS sequence"/>
</dbReference>
<evidence type="ECO:0000313" key="3">
    <source>
        <dbReference type="Proteomes" id="UP001589609"/>
    </source>
</evidence>
<keyword evidence="3" id="KW-1185">Reference proteome</keyword>
<dbReference type="InterPro" id="IPR035398">
    <property type="entry name" value="Bac_rhamnosid_C"/>
</dbReference>
<organism evidence="2 3">
    <name type="scientific">Ectobacillus funiculus</name>
    <dbReference type="NCBI Taxonomy" id="137993"/>
    <lineage>
        <taxon>Bacteria</taxon>
        <taxon>Bacillati</taxon>
        <taxon>Bacillota</taxon>
        <taxon>Bacilli</taxon>
        <taxon>Bacillales</taxon>
        <taxon>Bacillaceae</taxon>
        <taxon>Ectobacillus</taxon>
    </lineage>
</organism>
<sequence length="86" mass="9400">MKPLAPGFTKVAISPNLNGLKWIKGSVPIPQGKIDIYCKDVGEYIDLQITLPDEVEVEIMPPANTKVQVNGKPYSLETNHLAVKAN</sequence>
<name>A0ABV5WDN9_9BACI</name>
<evidence type="ECO:0000313" key="2">
    <source>
        <dbReference type="EMBL" id="MFB9758709.1"/>
    </source>
</evidence>
<dbReference type="RefSeq" id="WP_379949026.1">
    <property type="nucleotide sequence ID" value="NZ_JBHMAF010000038.1"/>
</dbReference>
<dbReference type="Gene3D" id="2.60.420.10">
    <property type="entry name" value="Maltose phosphorylase, domain 3"/>
    <property type="match status" value="1"/>
</dbReference>
<comment type="caution">
    <text evidence="2">The sequence shown here is derived from an EMBL/GenBank/DDBJ whole genome shotgun (WGS) entry which is preliminary data.</text>
</comment>
<dbReference type="EMBL" id="JBHMAF010000038">
    <property type="protein sequence ID" value="MFB9758709.1"/>
    <property type="molecule type" value="Genomic_DNA"/>
</dbReference>
<accession>A0ABV5WDN9</accession>
<gene>
    <name evidence="2" type="ORF">ACFFMS_09405</name>
</gene>
<protein>
    <submittedName>
        <fullName evidence="2">Alpha-L-rhamnosidase C-terminal domain-containing protein</fullName>
    </submittedName>
</protein>
<feature type="domain" description="Alpha-L-rhamnosidase C-terminal" evidence="1">
    <location>
        <begin position="2"/>
        <end position="72"/>
    </location>
</feature>